<comment type="caution">
    <text evidence="1">The sequence shown here is derived from an EMBL/GenBank/DDBJ whole genome shotgun (WGS) entry which is preliminary data.</text>
</comment>
<evidence type="ECO:0000313" key="1">
    <source>
        <dbReference type="EMBL" id="KKP69994.1"/>
    </source>
</evidence>
<dbReference type="InterPro" id="IPR006379">
    <property type="entry name" value="HAD-SF_hydro_IIB"/>
</dbReference>
<dbReference type="NCBIfam" id="TIGR01484">
    <property type="entry name" value="HAD-SF-IIB"/>
    <property type="match status" value="1"/>
</dbReference>
<dbReference type="Proteomes" id="UP000034581">
    <property type="component" value="Unassembled WGS sequence"/>
</dbReference>
<evidence type="ECO:0000313" key="2">
    <source>
        <dbReference type="Proteomes" id="UP000034581"/>
    </source>
</evidence>
<sequence>MNKIKLCVFDIDGTLKEKGKPISKKLIETIHKLQKENIFYTVATGRGHDTTINAISKITYSAPYVILDGSCMIDNNKNTLFISPLEKEIVEQAADFIKKYRESIIFNGYWHPKDHTLHIAISEKGKENLVKEYPYLKYKFYSNNNCFIEDLPKDKPSLLFIKTIKKLELNGQYNATYNDDTLNFVNKDISKKSGIQKLCSNYKIKTKEIMVFGDDDNDLSMAEFAENFVLVGKGNTKLKNQAIEQIEGPKDLPLFLEKLINYE</sequence>
<dbReference type="PANTHER" id="PTHR10000:SF8">
    <property type="entry name" value="HAD SUPERFAMILY HYDROLASE-LIKE, TYPE 3"/>
    <property type="match status" value="1"/>
</dbReference>
<dbReference type="InterPro" id="IPR036412">
    <property type="entry name" value="HAD-like_sf"/>
</dbReference>
<organism evidence="1 2">
    <name type="scientific">candidate division CPR3 bacterium GW2011_GWF2_35_18</name>
    <dbReference type="NCBI Taxonomy" id="1618350"/>
    <lineage>
        <taxon>Bacteria</taxon>
        <taxon>Bacteria division CPR3</taxon>
    </lineage>
</organism>
<dbReference type="GO" id="GO:0016791">
    <property type="term" value="F:phosphatase activity"/>
    <property type="evidence" value="ECO:0007669"/>
    <property type="project" value="TreeGrafter"/>
</dbReference>
<protein>
    <submittedName>
        <fullName evidence="1">Cof-like protein hydrolase</fullName>
    </submittedName>
</protein>
<gene>
    <name evidence="1" type="ORF">UR67_C0002G0114</name>
</gene>
<keyword evidence="1" id="KW-0378">Hydrolase</keyword>
<dbReference type="InterPro" id="IPR023214">
    <property type="entry name" value="HAD_sf"/>
</dbReference>
<dbReference type="GO" id="GO:0000287">
    <property type="term" value="F:magnesium ion binding"/>
    <property type="evidence" value="ECO:0007669"/>
    <property type="project" value="TreeGrafter"/>
</dbReference>
<dbReference type="Gene3D" id="3.30.1240.10">
    <property type="match status" value="1"/>
</dbReference>
<proteinExistence type="predicted"/>
<dbReference type="PANTHER" id="PTHR10000">
    <property type="entry name" value="PHOSPHOSERINE PHOSPHATASE"/>
    <property type="match status" value="1"/>
</dbReference>
<accession>A0A0G0BKG4</accession>
<dbReference type="STRING" id="1618350.UR67_C0002G0114"/>
<dbReference type="EMBL" id="LBQB01000002">
    <property type="protein sequence ID" value="KKP69994.1"/>
    <property type="molecule type" value="Genomic_DNA"/>
</dbReference>
<dbReference type="GO" id="GO:0005829">
    <property type="term" value="C:cytosol"/>
    <property type="evidence" value="ECO:0007669"/>
    <property type="project" value="TreeGrafter"/>
</dbReference>
<dbReference type="SUPFAM" id="SSF56784">
    <property type="entry name" value="HAD-like"/>
    <property type="match status" value="1"/>
</dbReference>
<dbReference type="AlphaFoldDB" id="A0A0G0BKG4"/>
<dbReference type="Pfam" id="PF08282">
    <property type="entry name" value="Hydrolase_3"/>
    <property type="match status" value="1"/>
</dbReference>
<name>A0A0G0BKG4_UNCC3</name>
<reference evidence="1 2" key="1">
    <citation type="journal article" date="2015" name="Nature">
        <title>rRNA introns, odd ribosomes, and small enigmatic genomes across a large radiation of phyla.</title>
        <authorList>
            <person name="Brown C.T."/>
            <person name="Hug L.A."/>
            <person name="Thomas B.C."/>
            <person name="Sharon I."/>
            <person name="Castelle C.J."/>
            <person name="Singh A."/>
            <person name="Wilkins M.J."/>
            <person name="Williams K.H."/>
            <person name="Banfield J.F."/>
        </authorList>
    </citation>
    <scope>NUCLEOTIDE SEQUENCE [LARGE SCALE GENOMIC DNA]</scope>
</reference>
<dbReference type="Gene3D" id="3.40.50.1000">
    <property type="entry name" value="HAD superfamily/HAD-like"/>
    <property type="match status" value="1"/>
</dbReference>